<dbReference type="EMBL" id="NWTN01000026">
    <property type="protein sequence ID" value="PRQ65169.1"/>
    <property type="molecule type" value="Genomic_DNA"/>
</dbReference>
<keyword evidence="1" id="KW-0812">Transmembrane</keyword>
<protein>
    <recommendedName>
        <fullName evidence="4">Conjugal transfer protein TraA</fullName>
    </recommendedName>
</protein>
<keyword evidence="1" id="KW-0472">Membrane</keyword>
<organism evidence="2 3">
    <name type="scientific">Vibrio mediterranei</name>
    <dbReference type="NCBI Taxonomy" id="689"/>
    <lineage>
        <taxon>Bacteria</taxon>
        <taxon>Pseudomonadati</taxon>
        <taxon>Pseudomonadota</taxon>
        <taxon>Gammaproteobacteria</taxon>
        <taxon>Vibrionales</taxon>
        <taxon>Vibrionaceae</taxon>
        <taxon>Vibrio</taxon>
    </lineage>
</organism>
<reference evidence="2 3" key="1">
    <citation type="submission" date="2017-09" db="EMBL/GenBank/DDBJ databases">
        <authorList>
            <person name="Girard L."/>
            <person name="Lami R."/>
            <person name="Suzuki M."/>
            <person name="Baudart J."/>
        </authorList>
    </citation>
    <scope>NUCLEOTIDE SEQUENCE [LARGE SCALE GENOMIC DNA]</scope>
    <source>
        <strain evidence="2 3">17LN0615E</strain>
    </source>
</reference>
<gene>
    <name evidence="2" type="ORF">COR51_23905</name>
</gene>
<evidence type="ECO:0008006" key="4">
    <source>
        <dbReference type="Google" id="ProtNLM"/>
    </source>
</evidence>
<comment type="caution">
    <text evidence="2">The sequence shown here is derived from an EMBL/GenBank/DDBJ whole genome shotgun (WGS) entry which is preliminary data.</text>
</comment>
<dbReference type="Proteomes" id="UP000238163">
    <property type="component" value="Unassembled WGS sequence"/>
</dbReference>
<proteinExistence type="predicted"/>
<feature type="transmembrane region" description="Helical" evidence="1">
    <location>
        <begin position="35"/>
        <end position="54"/>
    </location>
</feature>
<feature type="transmembrane region" description="Helical" evidence="1">
    <location>
        <begin position="74"/>
        <end position="93"/>
    </location>
</feature>
<evidence type="ECO:0000256" key="1">
    <source>
        <dbReference type="SAM" id="Phobius"/>
    </source>
</evidence>
<accession>A0ABX5D654</accession>
<evidence type="ECO:0000313" key="3">
    <source>
        <dbReference type="Proteomes" id="UP000238163"/>
    </source>
</evidence>
<sequence>MSLLERANQKLMEISVKADKAQMEATPASVKRTRLIGTALLVSSMAAMPAMAGTGGDALLKDTFDSSMGVIQGYGAKLATGVSGAFAMIGSIFKFQPQLIASTLGVGFTGASVDNAIDFTVTGLLM</sequence>
<keyword evidence="1" id="KW-1133">Transmembrane helix</keyword>
<dbReference type="RefSeq" id="WP_106008965.1">
    <property type="nucleotide sequence ID" value="NZ_JAKEUH010000110.1"/>
</dbReference>
<evidence type="ECO:0000313" key="2">
    <source>
        <dbReference type="EMBL" id="PRQ65169.1"/>
    </source>
</evidence>
<reference evidence="2 3" key="2">
    <citation type="submission" date="2018-03" db="EMBL/GenBank/DDBJ databases">
        <title>Genetic Diversity and Phenotypic Plasticity of AHL Mediated Quorum Sensing in Environmental Strains of Vibrio mediterranei.</title>
        <authorList>
            <person name="Lantoine F."/>
            <person name="Vouve F."/>
        </authorList>
    </citation>
    <scope>NUCLEOTIDE SEQUENCE [LARGE SCALE GENOMIC DNA]</scope>
    <source>
        <strain evidence="2 3">17LN0615E</strain>
    </source>
</reference>
<keyword evidence="3" id="KW-1185">Reference proteome</keyword>
<name>A0ABX5D654_9VIBR</name>